<comment type="caution">
    <text evidence="1">The sequence shown here is derived from an EMBL/GenBank/DDBJ whole genome shotgun (WGS) entry which is preliminary data.</text>
</comment>
<protein>
    <submittedName>
        <fullName evidence="1">Uncharacterized protein</fullName>
    </submittedName>
</protein>
<accession>A0A0G1BAZ0</accession>
<gene>
    <name evidence="1" type="ORF">UV41_C0025G0003</name>
</gene>
<sequence length="194" mass="23548">MSIERIKDLLKKKFQELDPEEERGLQFHSIEEREQTANLLKNLQAALEWILNPPAHIELIKTFEMGKAVDDRVAKDPVGSKLYEIGWDRKRPDYAGENWFMEKAHITWSRLEDKKRKEFELSWRLVGDNDTQIFFDRASEDQLFQFWFDMEVLYEEKWLAFDALFCMAGRSMKKEEYKEWAKRFKFLLPQKWNR</sequence>
<dbReference type="Proteomes" id="UP000034785">
    <property type="component" value="Unassembled WGS sequence"/>
</dbReference>
<reference evidence="1 2" key="1">
    <citation type="journal article" date="2015" name="Nature">
        <title>rRNA introns, odd ribosomes, and small enigmatic genomes across a large radiation of phyla.</title>
        <authorList>
            <person name="Brown C.T."/>
            <person name="Hug L.A."/>
            <person name="Thomas B.C."/>
            <person name="Sharon I."/>
            <person name="Castelle C.J."/>
            <person name="Singh A."/>
            <person name="Wilkins M.J."/>
            <person name="Williams K.H."/>
            <person name="Banfield J.F."/>
        </authorList>
    </citation>
    <scope>NUCLEOTIDE SEQUENCE [LARGE SCALE GENOMIC DNA]</scope>
</reference>
<organism evidence="1 2">
    <name type="scientific">Candidatus Daviesbacteria bacterium GW2011_GWA2_42_7</name>
    <dbReference type="NCBI Taxonomy" id="1618425"/>
    <lineage>
        <taxon>Bacteria</taxon>
        <taxon>Candidatus Daviesiibacteriota</taxon>
    </lineage>
</organism>
<proteinExistence type="predicted"/>
<dbReference type="AlphaFoldDB" id="A0A0G1BAZ0"/>
<dbReference type="EMBL" id="LCEJ01000025">
    <property type="protein sequence ID" value="KKS70364.1"/>
    <property type="molecule type" value="Genomic_DNA"/>
</dbReference>
<evidence type="ECO:0000313" key="2">
    <source>
        <dbReference type="Proteomes" id="UP000034785"/>
    </source>
</evidence>
<evidence type="ECO:0000313" key="1">
    <source>
        <dbReference type="EMBL" id="KKS70364.1"/>
    </source>
</evidence>
<name>A0A0G1BAZ0_9BACT</name>